<protein>
    <recommendedName>
        <fullName evidence="7">Ubiquitin carboxyl-terminal hydrolase</fullName>
        <ecNumber evidence="7">3.4.19.12</ecNumber>
    </recommendedName>
</protein>
<keyword evidence="4 6" id="KW-0378">Hydrolase</keyword>
<dbReference type="FunFam" id="3.40.532.10:FF:000010">
    <property type="entry name" value="Ubiquitin carboxyl-terminal hydrolase"/>
    <property type="match status" value="1"/>
</dbReference>
<comment type="catalytic activity">
    <reaction evidence="1 6 7">
        <text>Thiol-dependent hydrolysis of ester, thioester, amide, peptide and isopeptide bonds formed by the C-terminal Gly of ubiquitin (a 76-residue protein attached to proteins as an intracellular targeting signal).</text>
        <dbReference type="EC" id="3.4.19.12"/>
    </reaction>
</comment>
<dbReference type="PRINTS" id="PR00707">
    <property type="entry name" value="UBCTHYDRLASE"/>
</dbReference>
<reference evidence="10 11" key="1">
    <citation type="submission" date="2016-07" db="EMBL/GenBank/DDBJ databases">
        <title>Multiple horizontal gene transfer events from other fungi enriched the ability of initially mycotrophic Trichoderma (Ascomycota) to feed on dead plant biomass.</title>
        <authorList>
            <consortium name="DOE Joint Genome Institute"/>
            <person name="Aerts A."/>
            <person name="Atanasova L."/>
            <person name="Chenthamara K."/>
            <person name="Zhang J."/>
            <person name="Grujic M."/>
            <person name="Henrissat B."/>
            <person name="Kuo A."/>
            <person name="Salamov A."/>
            <person name="Lipzen A."/>
            <person name="Labutti K."/>
            <person name="Barry K."/>
            <person name="Miao Y."/>
            <person name="Rahimi M.J."/>
            <person name="Shen Q."/>
            <person name="Grigoriev I.V."/>
            <person name="Kubicek C.P."/>
            <person name="Druzhinina I.S."/>
        </authorList>
    </citation>
    <scope>NUCLEOTIDE SEQUENCE [LARGE SCALE GENOMIC DNA]</scope>
    <source>
        <strain evidence="10 11">ATCC 18648</strain>
    </source>
</reference>
<sequence>MPNSVHVRSSPPRDADDATSDKHLRRSSRRAASSIVVKAPEAPIDASSTSSQNEPRSRRNPKRKAAEAATEALNLPDNLLDEALRPLTAADVEEWEGWVELESEPAFFNTILHDLGVKDVKVQELFSLDQSWLDTLLKPIYGLIFLFQYTPEVDEGEGEDETGSLWFANQTTNNACATFALLNIVMNAQGLELGDQLRSFKEATKDMNTVLRGHEISNNKFMRSIHNSFTRRMDHLNADLCLENAVSDTKSKKAKTGSRNTKKASRKKRVDDDYGFHFIAYVPVDGYVWELDGLRSKPHRIGRIGDHETCWTNIARPQIEGRILQYEESQIAFNLLALCPRPVTLHRRSIIEAAAAIALLKEHMKHDSKFTNLVNKQPPVLDVANAADLAEFNLRPSDFQNAKLGETLQTRISRAASDSDEAWGLYEQFVVDLKVAIGEYRAEIYSLAVDEQRVKDRKKDHGQALHRWVQKLAEKGVLQELIENS</sequence>
<evidence type="ECO:0000256" key="5">
    <source>
        <dbReference type="ARBA" id="ARBA00022807"/>
    </source>
</evidence>
<comment type="similarity">
    <text evidence="6 7">Belongs to the peptidase C12 family.</text>
</comment>
<dbReference type="EC" id="3.4.19.12" evidence="7"/>
<dbReference type="InterPro" id="IPR038765">
    <property type="entry name" value="Papain-like_cys_pep_sf"/>
</dbReference>
<dbReference type="Proteomes" id="UP000240760">
    <property type="component" value="Unassembled WGS sequence"/>
</dbReference>
<dbReference type="OrthoDB" id="1924260at2759"/>
<evidence type="ECO:0000259" key="9">
    <source>
        <dbReference type="PROSITE" id="PS52048"/>
    </source>
</evidence>
<dbReference type="AlphaFoldDB" id="A0A2T4C6L2"/>
<dbReference type="InterPro" id="IPR001578">
    <property type="entry name" value="Peptidase_C12_UCH"/>
</dbReference>
<dbReference type="GO" id="GO:0006511">
    <property type="term" value="P:ubiquitin-dependent protein catabolic process"/>
    <property type="evidence" value="ECO:0007669"/>
    <property type="project" value="UniProtKB-UniRule"/>
</dbReference>
<dbReference type="PROSITE" id="PS52048">
    <property type="entry name" value="UCH_DOMAIN"/>
    <property type="match status" value="1"/>
</dbReference>
<keyword evidence="2 6" id="KW-0645">Protease</keyword>
<feature type="domain" description="UCH catalytic" evidence="9">
    <location>
        <begin position="97"/>
        <end position="340"/>
    </location>
</feature>
<dbReference type="Gene3D" id="3.40.532.10">
    <property type="entry name" value="Peptidase C12, ubiquitin carboxyl-terminal hydrolase"/>
    <property type="match status" value="1"/>
</dbReference>
<feature type="site" description="Important for enzyme activity" evidence="6">
    <location>
        <position position="292"/>
    </location>
</feature>
<name>A0A2T4C6L2_TRILO</name>
<evidence type="ECO:0000256" key="8">
    <source>
        <dbReference type="SAM" id="MobiDB-lite"/>
    </source>
</evidence>
<evidence type="ECO:0000313" key="10">
    <source>
        <dbReference type="EMBL" id="PTB77206.1"/>
    </source>
</evidence>
<dbReference type="PANTHER" id="PTHR10589">
    <property type="entry name" value="UBIQUITIN CARBOXYL-TERMINAL HYDROLASE"/>
    <property type="match status" value="1"/>
</dbReference>
<evidence type="ECO:0000256" key="6">
    <source>
        <dbReference type="PROSITE-ProRule" id="PRU01393"/>
    </source>
</evidence>
<proteinExistence type="inferred from homology"/>
<keyword evidence="5 6" id="KW-0788">Thiol protease</keyword>
<dbReference type="Pfam" id="PF01088">
    <property type="entry name" value="Peptidase_C12"/>
    <property type="match status" value="1"/>
</dbReference>
<dbReference type="InterPro" id="IPR036959">
    <property type="entry name" value="Peptidase_C12_UCH_sf"/>
</dbReference>
<dbReference type="SUPFAM" id="SSF54001">
    <property type="entry name" value="Cysteine proteinases"/>
    <property type="match status" value="1"/>
</dbReference>
<keyword evidence="3 6" id="KW-0833">Ubl conjugation pathway</keyword>
<keyword evidence="11" id="KW-1185">Reference proteome</keyword>
<dbReference type="GO" id="GO:0005737">
    <property type="term" value="C:cytoplasm"/>
    <property type="evidence" value="ECO:0007669"/>
    <property type="project" value="TreeGrafter"/>
</dbReference>
<dbReference type="STRING" id="983965.A0A2T4C6L2"/>
<feature type="active site" description="Proton donor" evidence="6">
    <location>
        <position position="277"/>
    </location>
</feature>
<evidence type="ECO:0000256" key="4">
    <source>
        <dbReference type="ARBA" id="ARBA00022801"/>
    </source>
</evidence>
<dbReference type="GO" id="GO:0004843">
    <property type="term" value="F:cysteine-type deubiquitinase activity"/>
    <property type="evidence" value="ECO:0007669"/>
    <property type="project" value="UniProtKB-UniRule"/>
</dbReference>
<evidence type="ECO:0000256" key="7">
    <source>
        <dbReference type="RuleBase" id="RU361215"/>
    </source>
</evidence>
<dbReference type="EMBL" id="KZ679130">
    <property type="protein sequence ID" value="PTB77206.1"/>
    <property type="molecule type" value="Genomic_DNA"/>
</dbReference>
<evidence type="ECO:0000256" key="3">
    <source>
        <dbReference type="ARBA" id="ARBA00022786"/>
    </source>
</evidence>
<dbReference type="GO" id="GO:0016579">
    <property type="term" value="P:protein deubiquitination"/>
    <property type="evidence" value="ECO:0007669"/>
    <property type="project" value="TreeGrafter"/>
</dbReference>
<evidence type="ECO:0000313" key="11">
    <source>
        <dbReference type="Proteomes" id="UP000240760"/>
    </source>
</evidence>
<accession>A0A2T4C6L2</accession>
<feature type="active site" description="Nucleophile" evidence="6">
    <location>
        <position position="176"/>
    </location>
</feature>
<evidence type="ECO:0000256" key="2">
    <source>
        <dbReference type="ARBA" id="ARBA00022670"/>
    </source>
</evidence>
<organism evidence="10 11">
    <name type="scientific">Trichoderma longibrachiatum ATCC 18648</name>
    <dbReference type="NCBI Taxonomy" id="983965"/>
    <lineage>
        <taxon>Eukaryota</taxon>
        <taxon>Fungi</taxon>
        <taxon>Dikarya</taxon>
        <taxon>Ascomycota</taxon>
        <taxon>Pezizomycotina</taxon>
        <taxon>Sordariomycetes</taxon>
        <taxon>Hypocreomycetidae</taxon>
        <taxon>Hypocreales</taxon>
        <taxon>Hypocreaceae</taxon>
        <taxon>Trichoderma</taxon>
    </lineage>
</organism>
<gene>
    <name evidence="10" type="ORF">M440DRAFT_3411</name>
</gene>
<feature type="region of interest" description="Disordered" evidence="8">
    <location>
        <begin position="1"/>
        <end position="68"/>
    </location>
</feature>
<feature type="site" description="Transition state stabilizer" evidence="6">
    <location>
        <position position="170"/>
    </location>
</feature>
<feature type="compositionally biased region" description="Basic and acidic residues" evidence="8">
    <location>
        <begin position="11"/>
        <end position="22"/>
    </location>
</feature>
<dbReference type="PANTHER" id="PTHR10589:SF29">
    <property type="entry name" value="UBIQUITIN CARBOXYL-TERMINAL HYDROLASE"/>
    <property type="match status" value="1"/>
</dbReference>
<evidence type="ECO:0000256" key="1">
    <source>
        <dbReference type="ARBA" id="ARBA00000707"/>
    </source>
</evidence>